<name>A0ABS8ATK7_9BACT</name>
<reference evidence="1" key="1">
    <citation type="submission" date="2021-10" db="EMBL/GenBank/DDBJ databases">
        <authorList>
            <person name="Dean J.D."/>
            <person name="Kim M.K."/>
            <person name="Newey C.N."/>
            <person name="Stoker T.S."/>
            <person name="Thompson D.W."/>
            <person name="Grose J.H."/>
        </authorList>
    </citation>
    <scope>NUCLEOTIDE SEQUENCE</scope>
    <source>
        <strain evidence="1">BT178</strain>
    </source>
</reference>
<evidence type="ECO:0008006" key="3">
    <source>
        <dbReference type="Google" id="ProtNLM"/>
    </source>
</evidence>
<dbReference type="Proteomes" id="UP001165296">
    <property type="component" value="Unassembled WGS sequence"/>
</dbReference>
<proteinExistence type="predicted"/>
<evidence type="ECO:0000313" key="2">
    <source>
        <dbReference type="Proteomes" id="UP001165296"/>
    </source>
</evidence>
<keyword evidence="2" id="KW-1185">Reference proteome</keyword>
<evidence type="ECO:0000313" key="1">
    <source>
        <dbReference type="EMBL" id="MCB2408744.1"/>
    </source>
</evidence>
<gene>
    <name evidence="1" type="ORF">LGH74_12215</name>
</gene>
<sequence>MTDKHAEKIQKLVTQDKLEAAIVFVEDVVQKQKVADFHGLLGKNLLQLTDSLVAYLDAFYAKASQELTVQALYAEMNGFTINYDLWFVDVFAFDRDEGSADTDWLADYNYSNFAVPVEGLPITGLEEIQSVYEDYMDTEKWEKRAHEKAAEDAAVLIVLRLQELFKAAKESAKVKGFAWASIPLYVTGHDHYLSAMYVA</sequence>
<accession>A0ABS8ATK7</accession>
<protein>
    <recommendedName>
        <fullName evidence="3">DUF4303 domain-containing protein</fullName>
    </recommendedName>
</protein>
<dbReference type="EMBL" id="JAJADR010000003">
    <property type="protein sequence ID" value="MCB2408744.1"/>
    <property type="molecule type" value="Genomic_DNA"/>
</dbReference>
<organism evidence="1 2">
    <name type="scientific">Hymenobacter lucidus</name>
    <dbReference type="NCBI Taxonomy" id="2880930"/>
    <lineage>
        <taxon>Bacteria</taxon>
        <taxon>Pseudomonadati</taxon>
        <taxon>Bacteroidota</taxon>
        <taxon>Cytophagia</taxon>
        <taxon>Cytophagales</taxon>
        <taxon>Hymenobacteraceae</taxon>
        <taxon>Hymenobacter</taxon>
    </lineage>
</organism>
<comment type="caution">
    <text evidence="1">The sequence shown here is derived from an EMBL/GenBank/DDBJ whole genome shotgun (WGS) entry which is preliminary data.</text>
</comment>
<dbReference type="RefSeq" id="WP_226176061.1">
    <property type="nucleotide sequence ID" value="NZ_JAJADR010000003.1"/>
</dbReference>